<evidence type="ECO:0000313" key="9">
    <source>
        <dbReference type="EMBL" id="KAB0268869.1"/>
    </source>
</evidence>
<dbReference type="PANTHER" id="PTHR30269">
    <property type="entry name" value="TRANSMEMBRANE PROTEIN YFCA"/>
    <property type="match status" value="1"/>
</dbReference>
<evidence type="ECO:0000256" key="7">
    <source>
        <dbReference type="ARBA" id="ARBA00023136"/>
    </source>
</evidence>
<feature type="transmembrane region" description="Helical" evidence="8">
    <location>
        <begin position="213"/>
        <end position="230"/>
    </location>
</feature>
<feature type="transmembrane region" description="Helical" evidence="8">
    <location>
        <begin position="31"/>
        <end position="53"/>
    </location>
</feature>
<evidence type="ECO:0000256" key="2">
    <source>
        <dbReference type="ARBA" id="ARBA00009142"/>
    </source>
</evidence>
<organism evidence="9 10">
    <name type="scientific">Microvirga brassicacearum</name>
    <dbReference type="NCBI Taxonomy" id="2580413"/>
    <lineage>
        <taxon>Bacteria</taxon>
        <taxon>Pseudomonadati</taxon>
        <taxon>Pseudomonadota</taxon>
        <taxon>Alphaproteobacteria</taxon>
        <taxon>Hyphomicrobiales</taxon>
        <taxon>Methylobacteriaceae</taxon>
        <taxon>Microvirga</taxon>
    </lineage>
</organism>
<keyword evidence="3" id="KW-0813">Transport</keyword>
<dbReference type="Proteomes" id="UP000325684">
    <property type="component" value="Unassembled WGS sequence"/>
</dbReference>
<name>A0A5N3PGN1_9HYPH</name>
<dbReference type="OrthoDB" id="9807082at2"/>
<feature type="transmembrane region" description="Helical" evidence="8">
    <location>
        <begin position="104"/>
        <end position="125"/>
    </location>
</feature>
<feature type="transmembrane region" description="Helical" evidence="8">
    <location>
        <begin position="236"/>
        <end position="254"/>
    </location>
</feature>
<feature type="transmembrane region" description="Helical" evidence="8">
    <location>
        <begin position="74"/>
        <end position="92"/>
    </location>
</feature>
<keyword evidence="4 8" id="KW-1003">Cell membrane</keyword>
<comment type="caution">
    <text evidence="9">The sequence shown here is derived from an EMBL/GenBank/DDBJ whole genome shotgun (WGS) entry which is preliminary data.</text>
</comment>
<evidence type="ECO:0000313" key="10">
    <source>
        <dbReference type="Proteomes" id="UP000325684"/>
    </source>
</evidence>
<gene>
    <name evidence="9" type="ORF">FEZ63_01765</name>
</gene>
<protein>
    <recommendedName>
        <fullName evidence="8">Probable membrane transporter protein</fullName>
    </recommendedName>
</protein>
<feature type="transmembrane region" description="Helical" evidence="8">
    <location>
        <begin position="184"/>
        <end position="206"/>
    </location>
</feature>
<dbReference type="InterPro" id="IPR002781">
    <property type="entry name" value="TM_pro_TauE-like"/>
</dbReference>
<keyword evidence="6 8" id="KW-1133">Transmembrane helix</keyword>
<dbReference type="AlphaFoldDB" id="A0A5N3PGN1"/>
<evidence type="ECO:0000256" key="5">
    <source>
        <dbReference type="ARBA" id="ARBA00022692"/>
    </source>
</evidence>
<dbReference type="InterPro" id="IPR052017">
    <property type="entry name" value="TSUP"/>
</dbReference>
<reference evidence="9 10" key="1">
    <citation type="journal article" date="2019" name="Microorganisms">
        <title>Genome Insights into the Novel Species Microvirga brassicacearum, a Rapeseed Endophyte with Biotechnological Potential.</title>
        <authorList>
            <person name="Jimenez-Gomez A."/>
            <person name="Saati-Santamaria Z."/>
            <person name="Igual J.M."/>
            <person name="Rivas R."/>
            <person name="Mateos P.F."/>
            <person name="Garcia-Fraile P."/>
        </authorList>
    </citation>
    <scope>NUCLEOTIDE SEQUENCE [LARGE SCALE GENOMIC DNA]</scope>
    <source>
        <strain evidence="9 10">CDVBN77</strain>
    </source>
</reference>
<evidence type="ECO:0000256" key="3">
    <source>
        <dbReference type="ARBA" id="ARBA00022448"/>
    </source>
</evidence>
<comment type="similarity">
    <text evidence="2 8">Belongs to the 4-toluene sulfonate uptake permease (TSUP) (TC 2.A.102) family.</text>
</comment>
<evidence type="ECO:0000256" key="1">
    <source>
        <dbReference type="ARBA" id="ARBA00004651"/>
    </source>
</evidence>
<feature type="transmembrane region" description="Helical" evidence="8">
    <location>
        <begin position="145"/>
        <end position="172"/>
    </location>
</feature>
<proteinExistence type="inferred from homology"/>
<keyword evidence="5 8" id="KW-0812">Transmembrane</keyword>
<evidence type="ECO:0000256" key="6">
    <source>
        <dbReference type="ARBA" id="ARBA00022989"/>
    </source>
</evidence>
<keyword evidence="7 8" id="KW-0472">Membrane</keyword>
<dbReference type="Pfam" id="PF01925">
    <property type="entry name" value="TauE"/>
    <property type="match status" value="1"/>
</dbReference>
<dbReference type="RefSeq" id="WP_150941926.1">
    <property type="nucleotide sequence ID" value="NZ_VCMV01000003.1"/>
</dbReference>
<accession>A0A5N3PGN1</accession>
<evidence type="ECO:0000256" key="8">
    <source>
        <dbReference type="RuleBase" id="RU363041"/>
    </source>
</evidence>
<comment type="subcellular location">
    <subcellularLocation>
        <location evidence="1 8">Cell membrane</location>
        <topology evidence="1 8">Multi-pass membrane protein</topology>
    </subcellularLocation>
</comment>
<dbReference type="PANTHER" id="PTHR30269:SF0">
    <property type="entry name" value="MEMBRANE TRANSPORTER PROTEIN YFCA-RELATED"/>
    <property type="match status" value="1"/>
</dbReference>
<sequence>MDPATVAFLAASGLAAGLVNAIAGGGTFFTFSALLAAGLPPIVANATSAVAVTPANLASAWAYRRELAANARRFTALGVVSLFGGVGGAYVLTTTDNASFRQLVPWLLLFATVLFAASPKIVALARSIARHEGHHPSTKAWLGGLVFQFAVAVYGGFFGAGMGIVMLASLAITEGDDFHLINSAKHLCSTLIQLVAVILFIAAGIVAWRETMIVGAASVIGGYLGVVFGRRLPPHAIRWLVIGVGASLTLYFFVR</sequence>
<dbReference type="EMBL" id="VCMV01000003">
    <property type="protein sequence ID" value="KAB0268869.1"/>
    <property type="molecule type" value="Genomic_DNA"/>
</dbReference>
<dbReference type="GO" id="GO:0005886">
    <property type="term" value="C:plasma membrane"/>
    <property type="evidence" value="ECO:0007669"/>
    <property type="project" value="UniProtKB-SubCell"/>
</dbReference>
<keyword evidence="10" id="KW-1185">Reference proteome</keyword>
<evidence type="ECO:0000256" key="4">
    <source>
        <dbReference type="ARBA" id="ARBA00022475"/>
    </source>
</evidence>